<dbReference type="AlphaFoldDB" id="A0A6C0H4S7"/>
<evidence type="ECO:0000313" key="2">
    <source>
        <dbReference type="EMBL" id="QHT75469.1"/>
    </source>
</evidence>
<dbReference type="EMBL" id="MN739876">
    <property type="protein sequence ID" value="QHT75469.1"/>
    <property type="molecule type" value="Genomic_DNA"/>
</dbReference>
<accession>A0A6C0H4S7</accession>
<feature type="compositionally biased region" description="Polar residues" evidence="1">
    <location>
        <begin position="21"/>
        <end position="39"/>
    </location>
</feature>
<protein>
    <submittedName>
        <fullName evidence="2">Uncharacterized protein</fullName>
    </submittedName>
</protein>
<sequence>MSTAALASARRRRTTNEPPVVSQNVSTKTTPQDSPTGSKQPLLPPQSLTPLQILQLHDNKLKDLETLVIELNSEEYITNVVEEKITELMSAKLATFSNELDKVRSSTPHSSTHTESFETKLQMLETSIHTNSTIQNVMIDEFKKGIQENFNTFKDNTIKMIELVNIKENHSSIKPASFDLEKIDTLIKELNDLKLLVIKNQTLALETCTSIINMKDEFKASNEKIEEIIDKISDLNSGHGQCNVEQCNQMPCDPTQMFLQSFMKNKFFGETGKINIDTCYDDEDYDEDTDENNMNNDRKKLHIDLTNEHPVLDDEEIIIEDDKIIFNSQELIIDENQLQDILELNNMEEITLNSTLATQETDNEEKNKP</sequence>
<evidence type="ECO:0000256" key="1">
    <source>
        <dbReference type="SAM" id="MobiDB-lite"/>
    </source>
</evidence>
<reference evidence="2" key="1">
    <citation type="journal article" date="2020" name="Nature">
        <title>Giant virus diversity and host interactions through global metagenomics.</title>
        <authorList>
            <person name="Schulz F."/>
            <person name="Roux S."/>
            <person name="Paez-Espino D."/>
            <person name="Jungbluth S."/>
            <person name="Walsh D.A."/>
            <person name="Denef V.J."/>
            <person name="McMahon K.D."/>
            <person name="Konstantinidis K.T."/>
            <person name="Eloe-Fadrosh E.A."/>
            <person name="Kyrpides N.C."/>
            <person name="Woyke T."/>
        </authorList>
    </citation>
    <scope>NUCLEOTIDE SEQUENCE</scope>
    <source>
        <strain evidence="2">GVMAG-M-3300023179-63</strain>
    </source>
</reference>
<name>A0A6C0H4S7_9ZZZZ</name>
<feature type="region of interest" description="Disordered" evidence="1">
    <location>
        <begin position="1"/>
        <end position="46"/>
    </location>
</feature>
<organism evidence="2">
    <name type="scientific">viral metagenome</name>
    <dbReference type="NCBI Taxonomy" id="1070528"/>
    <lineage>
        <taxon>unclassified sequences</taxon>
        <taxon>metagenomes</taxon>
        <taxon>organismal metagenomes</taxon>
    </lineage>
</organism>
<proteinExistence type="predicted"/>